<feature type="disulfide bond" evidence="7">
    <location>
        <begin position="659"/>
        <end position="668"/>
    </location>
</feature>
<evidence type="ECO:0000256" key="10">
    <source>
        <dbReference type="SAM" id="Phobius"/>
    </source>
</evidence>
<name>A0A3Q2WDD8_HAPBU</name>
<keyword evidence="5 7" id="KW-1015">Disulfide bond</keyword>
<reference evidence="15" key="1">
    <citation type="submission" date="2025-08" db="UniProtKB">
        <authorList>
            <consortium name="Ensembl"/>
        </authorList>
    </citation>
    <scope>IDENTIFICATION</scope>
</reference>
<evidence type="ECO:0000259" key="14">
    <source>
        <dbReference type="PROSITE" id="PS50215"/>
    </source>
</evidence>
<keyword evidence="7" id="KW-0245">EGF-like domain</keyword>
<evidence type="ECO:0000256" key="5">
    <source>
        <dbReference type="ARBA" id="ARBA00023157"/>
    </source>
</evidence>
<dbReference type="InterPro" id="IPR018358">
    <property type="entry name" value="Disintegrin_CS"/>
</dbReference>
<dbReference type="InterPro" id="IPR024079">
    <property type="entry name" value="MetalloPept_cat_dom_sf"/>
</dbReference>
<dbReference type="Pfam" id="PF01562">
    <property type="entry name" value="Pep_M12B_propep"/>
    <property type="match status" value="1"/>
</dbReference>
<evidence type="ECO:0000313" key="16">
    <source>
        <dbReference type="Proteomes" id="UP000264840"/>
    </source>
</evidence>
<dbReference type="CTD" id="100005593"/>
<feature type="chain" id="PRO_5018618033" evidence="11">
    <location>
        <begin position="20"/>
        <end position="854"/>
    </location>
</feature>
<dbReference type="Pfam" id="PF08516">
    <property type="entry name" value="ADAM_CR"/>
    <property type="match status" value="1"/>
</dbReference>
<dbReference type="SUPFAM" id="SSF55486">
    <property type="entry name" value="Metalloproteases ('zincins'), catalytic domain"/>
    <property type="match status" value="1"/>
</dbReference>
<evidence type="ECO:0000256" key="11">
    <source>
        <dbReference type="SAM" id="SignalP"/>
    </source>
</evidence>
<dbReference type="PROSITE" id="PS00427">
    <property type="entry name" value="DISINTEGRIN_1"/>
    <property type="match status" value="1"/>
</dbReference>
<dbReference type="InterPro" id="IPR036436">
    <property type="entry name" value="Disintegrin_dom_sf"/>
</dbReference>
<evidence type="ECO:0000256" key="6">
    <source>
        <dbReference type="PROSITE-ProRule" id="PRU00068"/>
    </source>
</evidence>
<feature type="domain" description="Peptidase M12B" evidence="14">
    <location>
        <begin position="202"/>
        <end position="401"/>
    </location>
</feature>
<dbReference type="FunFam" id="4.10.70.10:FF:000001">
    <property type="entry name" value="Disintegrin and metalloproteinase domain-containing protein 22"/>
    <property type="match status" value="1"/>
</dbReference>
<dbReference type="GeneID" id="106633339"/>
<evidence type="ECO:0000256" key="1">
    <source>
        <dbReference type="ARBA" id="ARBA00004479"/>
    </source>
</evidence>
<dbReference type="Pfam" id="PF01421">
    <property type="entry name" value="Reprolysin"/>
    <property type="match status" value="1"/>
</dbReference>
<feature type="compositionally biased region" description="Pro residues" evidence="9">
    <location>
        <begin position="789"/>
        <end position="799"/>
    </location>
</feature>
<dbReference type="InterPro" id="IPR006586">
    <property type="entry name" value="ADAM_Cys-rich"/>
</dbReference>
<evidence type="ECO:0000259" key="12">
    <source>
        <dbReference type="PROSITE" id="PS50026"/>
    </source>
</evidence>
<dbReference type="PRINTS" id="PR00289">
    <property type="entry name" value="DISINTEGRIN"/>
</dbReference>
<evidence type="ECO:0000256" key="7">
    <source>
        <dbReference type="PROSITE-ProRule" id="PRU00076"/>
    </source>
</evidence>
<dbReference type="PANTHER" id="PTHR11905:SF20">
    <property type="entry name" value="DISINTEGRIN AND METALLOPROTEINASE DOMAIN-CONTAINING PROTEIN 8"/>
    <property type="match status" value="1"/>
</dbReference>
<dbReference type="InterPro" id="IPR002870">
    <property type="entry name" value="Peptidase_M12B_N"/>
</dbReference>
<dbReference type="InterPro" id="IPR034027">
    <property type="entry name" value="Reprolysin_adamalysin"/>
</dbReference>
<dbReference type="FunFam" id="3.40.390.10:FF:000002">
    <property type="entry name" value="Disintegrin and metalloproteinase domain-containing protein 22"/>
    <property type="match status" value="1"/>
</dbReference>
<dbReference type="SUPFAM" id="SSF57552">
    <property type="entry name" value="Blood coagulation inhibitor (disintegrin)"/>
    <property type="match status" value="1"/>
</dbReference>
<keyword evidence="11" id="KW-0732">Signal</keyword>
<evidence type="ECO:0000256" key="9">
    <source>
        <dbReference type="SAM" id="MobiDB-lite"/>
    </source>
</evidence>
<organism evidence="15 16">
    <name type="scientific">Haplochromis burtoni</name>
    <name type="common">Burton's mouthbrooder</name>
    <name type="synonym">Chromis burtoni</name>
    <dbReference type="NCBI Taxonomy" id="8153"/>
    <lineage>
        <taxon>Eukaryota</taxon>
        <taxon>Metazoa</taxon>
        <taxon>Chordata</taxon>
        <taxon>Craniata</taxon>
        <taxon>Vertebrata</taxon>
        <taxon>Euteleostomi</taxon>
        <taxon>Actinopterygii</taxon>
        <taxon>Neopterygii</taxon>
        <taxon>Teleostei</taxon>
        <taxon>Neoteleostei</taxon>
        <taxon>Acanthomorphata</taxon>
        <taxon>Ovalentaria</taxon>
        <taxon>Cichlomorphae</taxon>
        <taxon>Cichliformes</taxon>
        <taxon>Cichlidae</taxon>
        <taxon>African cichlids</taxon>
        <taxon>Pseudocrenilabrinae</taxon>
        <taxon>Haplochromini</taxon>
        <taxon>Haplochromis</taxon>
    </lineage>
</organism>
<dbReference type="GO" id="GO:0050839">
    <property type="term" value="F:cell adhesion molecule binding"/>
    <property type="evidence" value="ECO:0007669"/>
    <property type="project" value="TreeGrafter"/>
</dbReference>
<dbReference type="SMART" id="SM00050">
    <property type="entry name" value="DISIN"/>
    <property type="match status" value="1"/>
</dbReference>
<keyword evidence="4 10" id="KW-0472">Membrane</keyword>
<dbReference type="GO" id="GO:0046872">
    <property type="term" value="F:metal ion binding"/>
    <property type="evidence" value="ECO:0007669"/>
    <property type="project" value="UniProtKB-KW"/>
</dbReference>
<feature type="domain" description="Disintegrin" evidence="13">
    <location>
        <begin position="409"/>
        <end position="495"/>
    </location>
</feature>
<dbReference type="PROSITE" id="PS01186">
    <property type="entry name" value="EGF_2"/>
    <property type="match status" value="1"/>
</dbReference>
<proteinExistence type="predicted"/>
<dbReference type="Gene3D" id="3.40.390.10">
    <property type="entry name" value="Collagenase (Catalytic Domain)"/>
    <property type="match status" value="1"/>
</dbReference>
<dbReference type="GeneTree" id="ENSGT00940000158585"/>
<keyword evidence="8" id="KW-0862">Zinc</keyword>
<dbReference type="SMART" id="SM00608">
    <property type="entry name" value="ACR"/>
    <property type="match status" value="1"/>
</dbReference>
<evidence type="ECO:0000256" key="2">
    <source>
        <dbReference type="ARBA" id="ARBA00022692"/>
    </source>
</evidence>
<feature type="domain" description="EGF-like" evidence="12">
    <location>
        <begin position="637"/>
        <end position="669"/>
    </location>
</feature>
<dbReference type="InterPro" id="IPR001590">
    <property type="entry name" value="Peptidase_M12B"/>
</dbReference>
<dbReference type="GO" id="GO:0002693">
    <property type="term" value="P:positive regulation of cellular extravasation"/>
    <property type="evidence" value="ECO:0007669"/>
    <property type="project" value="TreeGrafter"/>
</dbReference>
<dbReference type="PANTHER" id="PTHR11905">
    <property type="entry name" value="ADAM A DISINTEGRIN AND METALLOPROTEASE DOMAIN"/>
    <property type="match status" value="1"/>
</dbReference>
<dbReference type="GO" id="GO:0006954">
    <property type="term" value="P:inflammatory response"/>
    <property type="evidence" value="ECO:0007669"/>
    <property type="project" value="TreeGrafter"/>
</dbReference>
<feature type="binding site" evidence="8">
    <location>
        <position position="338"/>
    </location>
    <ligand>
        <name>Zn(2+)</name>
        <dbReference type="ChEBI" id="CHEBI:29105"/>
        <note>catalytic</note>
    </ligand>
</feature>
<sequence length="854" mass="94532">MMGEDLFLLWLTCVCIVHSLGTLSHVERYEVVRPQRLQERHRRSLQDHPQLYPDTVRYELAIEGRNHTILLEKNRNLIGRDYTETHYTEDGKRVTTSPKQDHCYYHGHIEGVDDSSVSVGICSGMSGFLRARQQVYLIEPLGQTDDGDHAVYRQEHLKISGRPSCGSSSNTTLLYDQDQGPQVAGLFRSRSWKSNPTPGPQRFVELYVVVDNAEYKKYGSNTESRILGVVNHIDKLYRRLNIRVLLVGLEIWSNKDLIDVSHSSEATLDKFLAWRQDDLLLRVKHDNAQFVTWRDFDGETVGLANKFAMCTGNSGGVNQDHNENPIGLASTIAHEMGHNFGLSHDAPDCTCGSTFSGKDCVMAEKLRAGNQMFPELFSSCSLSQLAEFLERAQPSCLQKPTSSRIIAVGPRCGNGMMEPGEECDCGTVEECNNPCCDASTCRLTAGSQCAHGQCCEKCQLKSSGSVCRQSAGTCDLPEFCTGLSSDCPEDSFEMNGKPCYKTLQGSGTVQGYCYNGQCPTQEHHCWRLFGPGAQVAPDLCFNLNQRGEEGANCGKNKFGFIRCAPQDVKCGSMFCEEGGESITGKRASYNTMYGKECKLAVDDDKRRNLDMVPSGTKCAPDKVCLNNRCVDVSAYGKREDCAKKCNNNGVCNHRNECHCNPGWAPPKCNVQYADLPQDQVGLIAGVCAAVSILLVVTLLIAGLMCCKKDDMERYIATRKVHSAEGKLNPSFQEGSGKERPQISQPTFMETTAKQACTPLMGRVTPCRPAPQPPLKPSSSSVTSETEPMKPLPPSKPLPPLNKTQVSAKAENFKHFSPGRHIKVTRVLFIFIDSFIFRCSFFAFYLFKAFSSGDQ</sequence>
<dbReference type="GO" id="GO:0004222">
    <property type="term" value="F:metalloendopeptidase activity"/>
    <property type="evidence" value="ECO:0007669"/>
    <property type="project" value="InterPro"/>
</dbReference>
<feature type="disulfide bond" evidence="7">
    <location>
        <begin position="641"/>
        <end position="651"/>
    </location>
</feature>
<dbReference type="GO" id="GO:0006508">
    <property type="term" value="P:proteolysis"/>
    <property type="evidence" value="ECO:0007669"/>
    <property type="project" value="InterPro"/>
</dbReference>
<dbReference type="PROSITE" id="PS50026">
    <property type="entry name" value="EGF_3"/>
    <property type="match status" value="1"/>
</dbReference>
<keyword evidence="2 10" id="KW-0812">Transmembrane</keyword>
<dbReference type="GO" id="GO:0051044">
    <property type="term" value="P:positive regulation of membrane protein ectodomain proteolysis"/>
    <property type="evidence" value="ECO:0007669"/>
    <property type="project" value="TreeGrafter"/>
</dbReference>
<keyword evidence="3 10" id="KW-1133">Transmembrane helix</keyword>
<dbReference type="Pfam" id="PF00200">
    <property type="entry name" value="Disintegrin"/>
    <property type="match status" value="1"/>
</dbReference>
<feature type="disulfide bond" evidence="6">
    <location>
        <begin position="467"/>
        <end position="487"/>
    </location>
</feature>
<feature type="binding site" evidence="8">
    <location>
        <position position="344"/>
    </location>
    <ligand>
        <name>Zn(2+)</name>
        <dbReference type="ChEBI" id="CHEBI:29105"/>
        <note>catalytic</note>
    </ligand>
</feature>
<dbReference type="STRING" id="8153.ENSHBUP00000023266"/>
<feature type="compositionally biased region" description="Low complexity" evidence="9">
    <location>
        <begin position="776"/>
        <end position="785"/>
    </location>
</feature>
<evidence type="ECO:0000256" key="4">
    <source>
        <dbReference type="ARBA" id="ARBA00023136"/>
    </source>
</evidence>
<evidence type="ECO:0000256" key="8">
    <source>
        <dbReference type="PROSITE-ProRule" id="PRU00276"/>
    </source>
</evidence>
<feature type="transmembrane region" description="Helical" evidence="10">
    <location>
        <begin position="680"/>
        <end position="705"/>
    </location>
</feature>
<feature type="region of interest" description="Disordered" evidence="9">
    <location>
        <begin position="766"/>
        <end position="799"/>
    </location>
</feature>
<dbReference type="Ensembl" id="ENSHBUT00000011547.1">
    <property type="protein sequence ID" value="ENSHBUP00000023266.1"/>
    <property type="gene ID" value="ENSHBUG00000003987.1"/>
</dbReference>
<dbReference type="PROSITE" id="PS50214">
    <property type="entry name" value="DISINTEGRIN_2"/>
    <property type="match status" value="1"/>
</dbReference>
<dbReference type="InterPro" id="IPR000742">
    <property type="entry name" value="EGF"/>
</dbReference>
<comment type="subcellular location">
    <subcellularLocation>
        <location evidence="1">Membrane</location>
        <topology evidence="1">Single-pass type I membrane protein</topology>
    </subcellularLocation>
</comment>
<comment type="caution">
    <text evidence="7">Lacks conserved residue(s) required for the propagation of feature annotation.</text>
</comment>
<dbReference type="Gene3D" id="4.10.70.10">
    <property type="entry name" value="Disintegrin domain"/>
    <property type="match status" value="1"/>
</dbReference>
<feature type="signal peptide" evidence="11">
    <location>
        <begin position="1"/>
        <end position="19"/>
    </location>
</feature>
<feature type="active site" evidence="8">
    <location>
        <position position="335"/>
    </location>
</feature>
<evidence type="ECO:0000313" key="15">
    <source>
        <dbReference type="Ensembl" id="ENSHBUP00000023266.1"/>
    </source>
</evidence>
<keyword evidence="8" id="KW-0479">Metal-binding</keyword>
<dbReference type="PROSITE" id="PS50215">
    <property type="entry name" value="ADAM_MEPRO"/>
    <property type="match status" value="1"/>
</dbReference>
<dbReference type="CDD" id="cd04269">
    <property type="entry name" value="ZnMc_adamalysin_II_like"/>
    <property type="match status" value="1"/>
</dbReference>
<accession>A0A3Q2WDD8</accession>
<dbReference type="RefSeq" id="XP_014191453.2">
    <property type="nucleotide sequence ID" value="XM_014335967.2"/>
</dbReference>
<dbReference type="GO" id="GO:0016020">
    <property type="term" value="C:membrane"/>
    <property type="evidence" value="ECO:0007669"/>
    <property type="project" value="UniProtKB-SubCell"/>
</dbReference>
<reference evidence="15" key="2">
    <citation type="submission" date="2025-09" db="UniProtKB">
        <authorList>
            <consortium name="Ensembl"/>
        </authorList>
    </citation>
    <scope>IDENTIFICATION</scope>
</reference>
<feature type="binding site" evidence="8">
    <location>
        <position position="334"/>
    </location>
    <ligand>
        <name>Zn(2+)</name>
        <dbReference type="ChEBI" id="CHEBI:29105"/>
        <note>catalytic</note>
    </ligand>
</feature>
<evidence type="ECO:0000256" key="3">
    <source>
        <dbReference type="ARBA" id="ARBA00022989"/>
    </source>
</evidence>
<keyword evidence="16" id="KW-1185">Reference proteome</keyword>
<dbReference type="GO" id="GO:0022407">
    <property type="term" value="P:regulation of cell-cell adhesion"/>
    <property type="evidence" value="ECO:0007669"/>
    <property type="project" value="TreeGrafter"/>
</dbReference>
<protein>
    <submittedName>
        <fullName evidence="15">ADAM metallopeptidase domain 8b</fullName>
    </submittedName>
</protein>
<dbReference type="InterPro" id="IPR001762">
    <property type="entry name" value="Disintegrin_dom"/>
</dbReference>
<dbReference type="Proteomes" id="UP000264840">
    <property type="component" value="Unplaced"/>
</dbReference>
<feature type="transmembrane region" description="Helical" evidence="10">
    <location>
        <begin position="826"/>
        <end position="846"/>
    </location>
</feature>
<dbReference type="AlphaFoldDB" id="A0A3Q2WDD8"/>
<evidence type="ECO:0000259" key="13">
    <source>
        <dbReference type="PROSITE" id="PS50214"/>
    </source>
</evidence>